<reference evidence="2" key="1">
    <citation type="submission" date="2021-05" db="EMBL/GenBank/DDBJ databases">
        <title>The genome of the haptophyte Pavlova lutheri (Diacronema luteri, Pavlovales) - a model for lipid biosynthesis in eukaryotic algae.</title>
        <authorList>
            <person name="Hulatt C.J."/>
            <person name="Posewitz M.C."/>
        </authorList>
    </citation>
    <scope>NUCLEOTIDE SEQUENCE</scope>
    <source>
        <strain evidence="2">NIVA-4/92</strain>
    </source>
</reference>
<proteinExistence type="predicted"/>
<evidence type="ECO:0000313" key="2">
    <source>
        <dbReference type="EMBL" id="KAG8467663.1"/>
    </source>
</evidence>
<keyword evidence="1" id="KW-0732">Signal</keyword>
<dbReference type="AlphaFoldDB" id="A0A8J6CHE2"/>
<organism evidence="2 3">
    <name type="scientific">Diacronema lutheri</name>
    <name type="common">Unicellular marine alga</name>
    <name type="synonym">Monochrysis lutheri</name>
    <dbReference type="NCBI Taxonomy" id="2081491"/>
    <lineage>
        <taxon>Eukaryota</taxon>
        <taxon>Haptista</taxon>
        <taxon>Haptophyta</taxon>
        <taxon>Pavlovophyceae</taxon>
        <taxon>Pavlovales</taxon>
        <taxon>Pavlovaceae</taxon>
        <taxon>Diacronema</taxon>
    </lineage>
</organism>
<evidence type="ECO:0000313" key="3">
    <source>
        <dbReference type="Proteomes" id="UP000751190"/>
    </source>
</evidence>
<comment type="caution">
    <text evidence="2">The sequence shown here is derived from an EMBL/GenBank/DDBJ whole genome shotgun (WGS) entry which is preliminary data.</text>
</comment>
<keyword evidence="3" id="KW-1185">Reference proteome</keyword>
<accession>A0A8J6CHE2</accession>
<protein>
    <submittedName>
        <fullName evidence="2">Uncharacterized protein</fullName>
    </submittedName>
</protein>
<feature type="chain" id="PRO_5035264575" evidence="1">
    <location>
        <begin position="21"/>
        <end position="180"/>
    </location>
</feature>
<dbReference type="Proteomes" id="UP000751190">
    <property type="component" value="Unassembled WGS sequence"/>
</dbReference>
<gene>
    <name evidence="2" type="ORF">KFE25_006715</name>
</gene>
<evidence type="ECO:0000256" key="1">
    <source>
        <dbReference type="SAM" id="SignalP"/>
    </source>
</evidence>
<dbReference type="EMBL" id="JAGTXO010000005">
    <property type="protein sequence ID" value="KAG8467663.1"/>
    <property type="molecule type" value="Genomic_DNA"/>
</dbReference>
<sequence>MWGASLVVLVALLIAPAAGAARTSAVASLRVRTPRTAVRCSRADRLRVGPRPRIEPLAIAALAQLLQGASLSAVVSEALAGRPAGDALVLLNEERLLRDWITGALTRLKEYRATLERLADAEPDFAEELGIGPDINPEVLRSRAANVLALYLMRDASEPWDVADFIDGELLEVLRRGVDS</sequence>
<feature type="signal peptide" evidence="1">
    <location>
        <begin position="1"/>
        <end position="20"/>
    </location>
</feature>
<name>A0A8J6CHE2_DIALT</name>